<proteinExistence type="inferred from homology"/>
<dbReference type="AlphaFoldDB" id="G9ZDS4"/>
<dbReference type="PIRSF" id="PIRSF002849">
    <property type="entry name" value="AAA_ATPase_chaperone_MoxR_prd"/>
    <property type="match status" value="1"/>
</dbReference>
<dbReference type="InterPro" id="IPR050764">
    <property type="entry name" value="CbbQ/NirQ/NorQ/GpvN"/>
</dbReference>
<dbReference type="SUPFAM" id="SSF52540">
    <property type="entry name" value="P-loop containing nucleoside triphosphate hydrolases"/>
    <property type="match status" value="1"/>
</dbReference>
<keyword evidence="1" id="KW-0547">Nucleotide-binding</keyword>
<dbReference type="InterPro" id="IPR003593">
    <property type="entry name" value="AAA+_ATPase"/>
</dbReference>
<dbReference type="PANTHER" id="PTHR42759">
    <property type="entry name" value="MOXR FAMILY PROTEIN"/>
    <property type="match status" value="1"/>
</dbReference>
<name>G9ZDS4_9GAMM</name>
<dbReference type="Gene3D" id="3.40.50.300">
    <property type="entry name" value="P-loop containing nucleotide triphosphate hydrolases"/>
    <property type="match status" value="1"/>
</dbReference>
<organism evidence="5 6">
    <name type="scientific">Cardiobacterium valvarum F0432</name>
    <dbReference type="NCBI Taxonomy" id="797473"/>
    <lineage>
        <taxon>Bacteria</taxon>
        <taxon>Pseudomonadati</taxon>
        <taxon>Pseudomonadota</taxon>
        <taxon>Gammaproteobacteria</taxon>
        <taxon>Cardiobacteriales</taxon>
        <taxon>Cardiobacteriaceae</taxon>
        <taxon>Cardiobacterium</taxon>
    </lineage>
</organism>
<dbReference type="HOGENOM" id="CLU_034716_2_2_6"/>
<dbReference type="EMBL" id="AGCM01000046">
    <property type="protein sequence ID" value="EHM55155.1"/>
    <property type="molecule type" value="Genomic_DNA"/>
</dbReference>
<evidence type="ECO:0000256" key="3">
    <source>
        <dbReference type="ARBA" id="ARBA00061607"/>
    </source>
</evidence>
<dbReference type="Pfam" id="PF17863">
    <property type="entry name" value="AAA_lid_2"/>
    <property type="match status" value="1"/>
</dbReference>
<evidence type="ECO:0000259" key="4">
    <source>
        <dbReference type="SMART" id="SM00382"/>
    </source>
</evidence>
<evidence type="ECO:0000313" key="5">
    <source>
        <dbReference type="EMBL" id="EHM55155.1"/>
    </source>
</evidence>
<reference evidence="5 6" key="1">
    <citation type="submission" date="2011-08" db="EMBL/GenBank/DDBJ databases">
        <authorList>
            <person name="Weinstock G."/>
            <person name="Sodergren E."/>
            <person name="Clifton S."/>
            <person name="Fulton L."/>
            <person name="Fulton B."/>
            <person name="Courtney L."/>
            <person name="Fronick C."/>
            <person name="Harrison M."/>
            <person name="Strong C."/>
            <person name="Farmer C."/>
            <person name="Delahaunty K."/>
            <person name="Markovic C."/>
            <person name="Hall O."/>
            <person name="Minx P."/>
            <person name="Tomlinson C."/>
            <person name="Mitreva M."/>
            <person name="Hou S."/>
            <person name="Chen J."/>
            <person name="Wollam A."/>
            <person name="Pepin K.H."/>
            <person name="Johnson M."/>
            <person name="Bhonagiri V."/>
            <person name="Zhang X."/>
            <person name="Suruliraj S."/>
            <person name="Warren W."/>
            <person name="Chinwalla A."/>
            <person name="Mardis E.R."/>
            <person name="Wilson R.K."/>
        </authorList>
    </citation>
    <scope>NUCLEOTIDE SEQUENCE [LARGE SCALE GENOMIC DNA]</scope>
    <source>
        <strain evidence="5 6">F0432</strain>
    </source>
</reference>
<dbReference type="GO" id="GO:0016887">
    <property type="term" value="F:ATP hydrolysis activity"/>
    <property type="evidence" value="ECO:0007669"/>
    <property type="project" value="InterPro"/>
</dbReference>
<protein>
    <submittedName>
        <fullName evidence="5">ATPase family protein</fullName>
    </submittedName>
</protein>
<sequence>MEVFMSLSPLSADVRQRLQQALAQLASIIVGKEEVISLAAACLLARGHLLLEDLPGAGKTTLAKAFAATLGLDFRRIQFTSDLLPADVVGFSTLDPQSQALVFHQGPVFTQLLLADEVNRASPKSQSALLEAMEERQVSVDHRTHPLPSPFFVIATQNPLEQIGTFALPEAQVDRFLMRLSLGYPDAASEVEVLRGCDRSELLASARPLLSREDVLALQQTAAQVAVSEALALYVQHLLAFSRSCGDFVHGLSTRAGLSLVRAAQAYALLRGESAVLPEFVQAVFPAVAWHRLHSVHADNDGHAAALARVLAQVAVPL</sequence>
<dbReference type="CDD" id="cd00009">
    <property type="entry name" value="AAA"/>
    <property type="match status" value="1"/>
</dbReference>
<dbReference type="SMART" id="SM00382">
    <property type="entry name" value="AAA"/>
    <property type="match status" value="1"/>
</dbReference>
<accession>G9ZDS4</accession>
<evidence type="ECO:0000256" key="2">
    <source>
        <dbReference type="ARBA" id="ARBA00022840"/>
    </source>
</evidence>
<keyword evidence="2" id="KW-0067">ATP-binding</keyword>
<comment type="caution">
    <text evidence="5">The sequence shown here is derived from an EMBL/GenBank/DDBJ whole genome shotgun (WGS) entry which is preliminary data.</text>
</comment>
<evidence type="ECO:0000256" key="1">
    <source>
        <dbReference type="ARBA" id="ARBA00022741"/>
    </source>
</evidence>
<dbReference type="PANTHER" id="PTHR42759:SF5">
    <property type="entry name" value="METHANOL DEHYDROGENASE REGULATOR"/>
    <property type="match status" value="1"/>
</dbReference>
<dbReference type="InterPro" id="IPR041628">
    <property type="entry name" value="ChlI/MoxR_AAA_lid"/>
</dbReference>
<dbReference type="STRING" id="797473.HMPREF9080_00908"/>
<gene>
    <name evidence="5" type="ORF">HMPREF9080_00908</name>
</gene>
<dbReference type="PATRIC" id="fig|797473.3.peg.742"/>
<feature type="domain" description="AAA+ ATPase" evidence="4">
    <location>
        <begin position="45"/>
        <end position="186"/>
    </location>
</feature>
<comment type="similarity">
    <text evidence="3">Belongs to the MoxR family.</text>
</comment>
<dbReference type="InterPro" id="IPR027417">
    <property type="entry name" value="P-loop_NTPase"/>
</dbReference>
<dbReference type="InterPro" id="IPR011703">
    <property type="entry name" value="ATPase_AAA-3"/>
</dbReference>
<dbReference type="Gene3D" id="1.10.8.80">
    <property type="entry name" value="Magnesium chelatase subunit I, C-Terminal domain"/>
    <property type="match status" value="1"/>
</dbReference>
<dbReference type="Pfam" id="PF07726">
    <property type="entry name" value="AAA_3"/>
    <property type="match status" value="1"/>
</dbReference>
<dbReference type="FunFam" id="3.40.50.300:FF:000640">
    <property type="entry name" value="MoxR family ATPase"/>
    <property type="match status" value="1"/>
</dbReference>
<dbReference type="GO" id="GO:0005524">
    <property type="term" value="F:ATP binding"/>
    <property type="evidence" value="ECO:0007669"/>
    <property type="project" value="UniProtKB-KW"/>
</dbReference>
<dbReference type="Proteomes" id="UP000004750">
    <property type="component" value="Unassembled WGS sequence"/>
</dbReference>
<evidence type="ECO:0000313" key="6">
    <source>
        <dbReference type="Proteomes" id="UP000004750"/>
    </source>
</evidence>